<feature type="compositionally biased region" description="Pro residues" evidence="2">
    <location>
        <begin position="88"/>
        <end position="101"/>
    </location>
</feature>
<feature type="transmembrane region" description="Helical" evidence="3">
    <location>
        <begin position="203"/>
        <end position="223"/>
    </location>
</feature>
<keyword evidence="3" id="KW-1133">Transmembrane helix</keyword>
<dbReference type="InterPro" id="IPR027381">
    <property type="entry name" value="LytR/CpsA/Psr_C"/>
</dbReference>
<dbReference type="PANTHER" id="PTHR33392">
    <property type="entry name" value="POLYISOPRENYL-TEICHOIC ACID--PEPTIDOGLYCAN TEICHOIC ACID TRANSFERASE TAGU"/>
    <property type="match status" value="1"/>
</dbReference>
<feature type="compositionally biased region" description="Low complexity" evidence="2">
    <location>
        <begin position="77"/>
        <end position="87"/>
    </location>
</feature>
<evidence type="ECO:0000259" key="4">
    <source>
        <dbReference type="Pfam" id="PF03816"/>
    </source>
</evidence>
<feature type="region of interest" description="Disordered" evidence="2">
    <location>
        <begin position="657"/>
        <end position="679"/>
    </location>
</feature>
<gene>
    <name evidence="6" type="ORF">KDL01_29915</name>
</gene>
<proteinExistence type="inferred from homology"/>
<protein>
    <submittedName>
        <fullName evidence="6">LCP family protein</fullName>
    </submittedName>
</protein>
<dbReference type="NCBIfam" id="TIGR00350">
    <property type="entry name" value="lytR_cpsA_psr"/>
    <property type="match status" value="1"/>
</dbReference>
<evidence type="ECO:0000256" key="1">
    <source>
        <dbReference type="ARBA" id="ARBA00006068"/>
    </source>
</evidence>
<comment type="caution">
    <text evidence="6">The sequence shown here is derived from an EMBL/GenBank/DDBJ whole genome shotgun (WGS) entry which is preliminary data.</text>
</comment>
<feature type="compositionally biased region" description="Low complexity" evidence="2">
    <location>
        <begin position="28"/>
        <end position="66"/>
    </location>
</feature>
<name>A0A941EUM0_9ACTN</name>
<evidence type="ECO:0000256" key="2">
    <source>
        <dbReference type="SAM" id="MobiDB-lite"/>
    </source>
</evidence>
<comment type="similarity">
    <text evidence="1">Belongs to the LytR/CpsA/Psr (LCP) family.</text>
</comment>
<dbReference type="PANTHER" id="PTHR33392:SF6">
    <property type="entry name" value="POLYISOPRENYL-TEICHOIC ACID--PEPTIDOGLYCAN TEICHOIC ACID TRANSFERASE TAGU"/>
    <property type="match status" value="1"/>
</dbReference>
<keyword evidence="3" id="KW-0812">Transmembrane</keyword>
<dbReference type="Gene3D" id="3.40.630.190">
    <property type="entry name" value="LCP protein"/>
    <property type="match status" value="1"/>
</dbReference>
<feature type="domain" description="Cell envelope-related transcriptional attenuator" evidence="4">
    <location>
        <begin position="282"/>
        <end position="440"/>
    </location>
</feature>
<dbReference type="EMBL" id="JAGSOG010000211">
    <property type="protein sequence ID" value="MBR7837533.1"/>
    <property type="molecule type" value="Genomic_DNA"/>
</dbReference>
<feature type="region of interest" description="Disordered" evidence="2">
    <location>
        <begin position="527"/>
        <end position="546"/>
    </location>
</feature>
<dbReference type="Pfam" id="PF13399">
    <property type="entry name" value="LytR_C"/>
    <property type="match status" value="1"/>
</dbReference>
<accession>A0A941EUM0</accession>
<dbReference type="Pfam" id="PF03816">
    <property type="entry name" value="LytR_cpsA_psr"/>
    <property type="match status" value="1"/>
</dbReference>
<evidence type="ECO:0000256" key="3">
    <source>
        <dbReference type="SAM" id="Phobius"/>
    </source>
</evidence>
<evidence type="ECO:0000313" key="7">
    <source>
        <dbReference type="Proteomes" id="UP000675781"/>
    </source>
</evidence>
<evidence type="ECO:0000313" key="6">
    <source>
        <dbReference type="EMBL" id="MBR7837533.1"/>
    </source>
</evidence>
<organism evidence="6 7">
    <name type="scientific">Actinospica durhamensis</name>
    <dbReference type="NCBI Taxonomy" id="1508375"/>
    <lineage>
        <taxon>Bacteria</taxon>
        <taxon>Bacillati</taxon>
        <taxon>Actinomycetota</taxon>
        <taxon>Actinomycetes</taxon>
        <taxon>Catenulisporales</taxon>
        <taxon>Actinospicaceae</taxon>
        <taxon>Actinospica</taxon>
    </lineage>
</organism>
<keyword evidence="3" id="KW-0472">Membrane</keyword>
<dbReference type="InterPro" id="IPR050922">
    <property type="entry name" value="LytR/CpsA/Psr_CW_biosynth"/>
</dbReference>
<sequence>MGDGQSWYPGSDEPRYDQYGQPLPPQQRRPQQPQPSQQQPQRPQYPQGYRQPGQGQGQGQPQPGRGPARGPGGPGGPRYDAPADPYDPYAPPRRSPQPPQQRPARHDGPSDPYAPPPRRQSADVWQAPDSQAEPEDEIPATRRRRSGGTGPGRQTEAPSGPGRVNPDLDLDELDPEGKAQRAWEREKARMNRPASRTRQATKWGAIGVSLVLVAGIGFGGYIYETTIGSIKSTPLLPKGMTQAALPPDKYGNTALNILLIGSDTRDTAGDCSLGGDCGAGANADSEMILHVSPERTNATILSIPRDTYATLPDCTEDKSGNASLTGATSNYQINSALQNGPECQVAAVHALTGITFTGYIMFDFSGIVTMSNALGGVPVCVTHAVDDKDSGLKLPAGTSVIKGDQALEFLRTRHSFFDGSDLGREMATHYFLSQLIATMRKSMNFTDLSTLLSISQAAAKSTTISDTLAGLSNLEGLIEGLNKVPSKNITMLTMPWELDPNNSAKVIPESSAATVFKDIQDDTSFTNTTAKSSTTTATASTAPTTNTSSVVKSQVPVHVYNADGVAGRAGTIVQALDSAGFTQASSQGDAQSVTSSLVYYNSSSEQAGAAAVAAALGLPSSQVQQNSNFAGVNVFVGSDFESGTKYKPLITVTATEPQADTSGAASAPSSSGESFATDSSTECVPWFSGSGTGTLSLVHE</sequence>
<dbReference type="Proteomes" id="UP000675781">
    <property type="component" value="Unassembled WGS sequence"/>
</dbReference>
<evidence type="ECO:0000259" key="5">
    <source>
        <dbReference type="Pfam" id="PF13399"/>
    </source>
</evidence>
<dbReference type="AlphaFoldDB" id="A0A941EUM0"/>
<feature type="compositionally biased region" description="Gly residues" evidence="2">
    <location>
        <begin position="67"/>
        <end position="76"/>
    </location>
</feature>
<reference evidence="6" key="1">
    <citation type="submission" date="2021-04" db="EMBL/GenBank/DDBJ databases">
        <title>Genome based classification of Actinospica acidithermotolerans sp. nov., an actinobacterium isolated from an Indonesian hot spring.</title>
        <authorList>
            <person name="Kusuma A.B."/>
            <person name="Putra K.E."/>
            <person name="Nafisah S."/>
            <person name="Loh J."/>
            <person name="Nouioui I."/>
            <person name="Goodfellow M."/>
        </authorList>
    </citation>
    <scope>NUCLEOTIDE SEQUENCE</scope>
    <source>
        <strain evidence="6">CSCA 57</strain>
    </source>
</reference>
<dbReference type="Gene3D" id="3.30.70.2390">
    <property type="match status" value="1"/>
</dbReference>
<dbReference type="RefSeq" id="WP_212532000.1">
    <property type="nucleotide sequence ID" value="NZ_JAGSOG010000211.1"/>
</dbReference>
<dbReference type="InterPro" id="IPR004474">
    <property type="entry name" value="LytR_CpsA_psr"/>
</dbReference>
<feature type="region of interest" description="Disordered" evidence="2">
    <location>
        <begin position="1"/>
        <end position="173"/>
    </location>
</feature>
<feature type="domain" description="LytR/CpsA/Psr regulator C-terminal" evidence="5">
    <location>
        <begin position="554"/>
        <end position="640"/>
    </location>
</feature>
<keyword evidence="7" id="KW-1185">Reference proteome</keyword>
<feature type="compositionally biased region" description="Low complexity" evidence="2">
    <location>
        <begin position="662"/>
        <end position="676"/>
    </location>
</feature>